<sequence>MMQSSLSTLCAPLFATLFVLHALCLNILLADEHNDAVTAVTTGTATASGSSEVADAPCTTHSVDIGFNIIPFLILFQA</sequence>
<evidence type="ECO:0000313" key="3">
    <source>
        <dbReference type="Proteomes" id="UP001321473"/>
    </source>
</evidence>
<reference evidence="2 3" key="1">
    <citation type="journal article" date="2023" name="Arcadia Sci">
        <title>De novo assembly of a long-read Amblyomma americanum tick genome.</title>
        <authorList>
            <person name="Chou S."/>
            <person name="Poskanzer K.E."/>
            <person name="Rollins M."/>
            <person name="Thuy-Boun P.S."/>
        </authorList>
    </citation>
    <scope>NUCLEOTIDE SEQUENCE [LARGE SCALE GENOMIC DNA]</scope>
    <source>
        <strain evidence="2">F_SG_1</strain>
        <tissue evidence="2">Salivary glands</tissue>
    </source>
</reference>
<evidence type="ECO:0000313" key="2">
    <source>
        <dbReference type="EMBL" id="KAK8785297.1"/>
    </source>
</evidence>
<keyword evidence="3" id="KW-1185">Reference proteome</keyword>
<protein>
    <recommendedName>
        <fullName evidence="4">Secreted protein</fullName>
    </recommendedName>
</protein>
<dbReference type="EMBL" id="JARKHS020003692">
    <property type="protein sequence ID" value="KAK8785297.1"/>
    <property type="molecule type" value="Genomic_DNA"/>
</dbReference>
<accession>A0AAQ4FDJ2</accession>
<dbReference type="Proteomes" id="UP001321473">
    <property type="component" value="Unassembled WGS sequence"/>
</dbReference>
<evidence type="ECO:0000256" key="1">
    <source>
        <dbReference type="SAM" id="SignalP"/>
    </source>
</evidence>
<evidence type="ECO:0008006" key="4">
    <source>
        <dbReference type="Google" id="ProtNLM"/>
    </source>
</evidence>
<feature type="chain" id="PRO_5042879983" description="Secreted protein" evidence="1">
    <location>
        <begin position="31"/>
        <end position="78"/>
    </location>
</feature>
<dbReference type="AlphaFoldDB" id="A0AAQ4FDJ2"/>
<name>A0AAQ4FDJ2_AMBAM</name>
<comment type="caution">
    <text evidence="2">The sequence shown here is derived from an EMBL/GenBank/DDBJ whole genome shotgun (WGS) entry which is preliminary data.</text>
</comment>
<organism evidence="2 3">
    <name type="scientific">Amblyomma americanum</name>
    <name type="common">Lone star tick</name>
    <dbReference type="NCBI Taxonomy" id="6943"/>
    <lineage>
        <taxon>Eukaryota</taxon>
        <taxon>Metazoa</taxon>
        <taxon>Ecdysozoa</taxon>
        <taxon>Arthropoda</taxon>
        <taxon>Chelicerata</taxon>
        <taxon>Arachnida</taxon>
        <taxon>Acari</taxon>
        <taxon>Parasitiformes</taxon>
        <taxon>Ixodida</taxon>
        <taxon>Ixodoidea</taxon>
        <taxon>Ixodidae</taxon>
        <taxon>Amblyomminae</taxon>
        <taxon>Amblyomma</taxon>
    </lineage>
</organism>
<keyword evidence="1" id="KW-0732">Signal</keyword>
<proteinExistence type="predicted"/>
<gene>
    <name evidence="2" type="ORF">V5799_008341</name>
</gene>
<feature type="signal peptide" evidence="1">
    <location>
        <begin position="1"/>
        <end position="30"/>
    </location>
</feature>